<dbReference type="AlphaFoldDB" id="A0A318SM15"/>
<comment type="caution">
    <text evidence="2">The sequence shown here is derived from an EMBL/GenBank/DDBJ whole genome shotgun (WGS) entry which is preliminary data.</text>
</comment>
<sequence length="497" mass="51287">MRKKDGFVLVVALVVLGALAMLAVSATFLSTANATTSGNLQRQAAVRFQAETGIDLALARLSANFSKWPSWCSTSGTNCIPAPTDMSFTVSIKNLDSTNAGICVGSGASAVCSFNTLPVLVTATSTSGNTEYVASVIVKPNYSNEVDPVFGYGLVTQGSVDVPSNSMVQTNIWSGGSVTGGGSPYFKYIASTDSENSGQPYWGRSTNTTCGVFDPTTSNTAASTKTQCLTNQPMPTVPIPSFTGQRSDLMTEAGVTQASNGTYSGCTHTLSGTVNNISSVVANLSTLSIKKVICLAANTTLTIPSGVFLKNTYIIGDTTTTVNVNGGTGPLATGESNNRLGMKIVSNTVNIDQCNQSSCTNDTLTGINTFVARTNMNYKKAASSPDLVSRTFVVVTGDSASPSTYPGNVTISGVSGQTVNASFWVRGQATLNGAGGSLQFVGTVVSGMMTSTGGYSSSSNGINFNGSAAYVQRPPGVENEQIPRNPSSSNLTISGRK</sequence>
<feature type="compositionally biased region" description="Polar residues" evidence="1">
    <location>
        <begin position="482"/>
        <end position="497"/>
    </location>
</feature>
<evidence type="ECO:0000313" key="2">
    <source>
        <dbReference type="EMBL" id="PYE53570.1"/>
    </source>
</evidence>
<accession>A0A318SM15</accession>
<dbReference type="Proteomes" id="UP000248326">
    <property type="component" value="Unassembled WGS sequence"/>
</dbReference>
<proteinExistence type="predicted"/>
<organism evidence="2 3">
    <name type="scientific">Deinococcus yavapaiensis KR-236</name>
    <dbReference type="NCBI Taxonomy" id="694435"/>
    <lineage>
        <taxon>Bacteria</taxon>
        <taxon>Thermotogati</taxon>
        <taxon>Deinococcota</taxon>
        <taxon>Deinococci</taxon>
        <taxon>Deinococcales</taxon>
        <taxon>Deinococcaceae</taxon>
        <taxon>Deinococcus</taxon>
    </lineage>
</organism>
<protein>
    <recommendedName>
        <fullName evidence="4">Type 4 fimbrial biogenesis protein PilX N-terminal domain-containing protein</fullName>
    </recommendedName>
</protein>
<keyword evidence="3" id="KW-1185">Reference proteome</keyword>
<reference evidence="2 3" key="1">
    <citation type="submission" date="2018-06" db="EMBL/GenBank/DDBJ databases">
        <title>Genomic Encyclopedia of Type Strains, Phase IV (KMG-IV): sequencing the most valuable type-strain genomes for metagenomic binning, comparative biology and taxonomic classification.</title>
        <authorList>
            <person name="Goeker M."/>
        </authorList>
    </citation>
    <scope>NUCLEOTIDE SEQUENCE [LARGE SCALE GENOMIC DNA]</scope>
    <source>
        <strain evidence="2 3">DSM 18048</strain>
    </source>
</reference>
<evidence type="ECO:0000256" key="1">
    <source>
        <dbReference type="SAM" id="MobiDB-lite"/>
    </source>
</evidence>
<gene>
    <name evidence="2" type="ORF">DES52_10899</name>
</gene>
<evidence type="ECO:0000313" key="3">
    <source>
        <dbReference type="Proteomes" id="UP000248326"/>
    </source>
</evidence>
<dbReference type="RefSeq" id="WP_110886933.1">
    <property type="nucleotide sequence ID" value="NZ_QJSX01000008.1"/>
</dbReference>
<name>A0A318SM15_9DEIO</name>
<dbReference type="EMBL" id="QJSX01000008">
    <property type="protein sequence ID" value="PYE53570.1"/>
    <property type="molecule type" value="Genomic_DNA"/>
</dbReference>
<dbReference type="OrthoDB" id="9994286at2"/>
<evidence type="ECO:0008006" key="4">
    <source>
        <dbReference type="Google" id="ProtNLM"/>
    </source>
</evidence>
<feature type="region of interest" description="Disordered" evidence="1">
    <location>
        <begin position="475"/>
        <end position="497"/>
    </location>
</feature>